<feature type="compositionally biased region" description="Low complexity" evidence="3">
    <location>
        <begin position="1"/>
        <end position="11"/>
    </location>
</feature>
<dbReference type="InterPro" id="IPR040059">
    <property type="entry name" value="PUM3"/>
</dbReference>
<dbReference type="GO" id="GO:0006417">
    <property type="term" value="P:regulation of translation"/>
    <property type="evidence" value="ECO:0007669"/>
    <property type="project" value="TreeGrafter"/>
</dbReference>
<dbReference type="PROSITE" id="PS50303">
    <property type="entry name" value="PUM_HD"/>
    <property type="match status" value="1"/>
</dbReference>
<organism evidence="5 6">
    <name type="scientific">Dispira parvispora</name>
    <dbReference type="NCBI Taxonomy" id="1520584"/>
    <lineage>
        <taxon>Eukaryota</taxon>
        <taxon>Fungi</taxon>
        <taxon>Fungi incertae sedis</taxon>
        <taxon>Zoopagomycota</taxon>
        <taxon>Kickxellomycotina</taxon>
        <taxon>Dimargaritomycetes</taxon>
        <taxon>Dimargaritales</taxon>
        <taxon>Dimargaritaceae</taxon>
        <taxon>Dispira</taxon>
    </lineage>
</organism>
<feature type="domain" description="PUM-HD" evidence="4">
    <location>
        <begin position="77"/>
        <end position="389"/>
    </location>
</feature>
<sequence>MPPAPNSNNKAKPSKRQNSNGEKHDHKAKYQKVKKSDKSAGRANSQSFKQKGIPQSKDSSANGAGDLRKEQPDFLVQAKKQWREAQKVSLTNDERRPFMEKLMAAVDGHIVEIASVPEGSRILQTCLKYGKPEERESIVNALKGKYVDMMKKTASKFLFTKMLRYCTRQRNQIIREIHGNVLKLIRHNIASDMLEEVYVKYSNATQRALLAQELYGPEYALFKSDSDPTVTLESIVENSPHKRETAFRNILQNVTALADKGLLTHSIVHQPIHEYLVLGTPTEIAQMVEALQEHLVHLVHTREGSQAAMLILLHASAKARKLILNALKPYAEKVCMDEYGYQVIIQLMDTVDDTVMLKKALLSKLTGPVLASLISHREARRALVYPFAG</sequence>
<evidence type="ECO:0000256" key="3">
    <source>
        <dbReference type="SAM" id="MobiDB-lite"/>
    </source>
</evidence>
<feature type="non-terminal residue" evidence="5">
    <location>
        <position position="389"/>
    </location>
</feature>
<dbReference type="PANTHER" id="PTHR13389:SF0">
    <property type="entry name" value="PUMILIO HOMOLOG 3"/>
    <property type="match status" value="1"/>
</dbReference>
<dbReference type="Pfam" id="PF00806">
    <property type="entry name" value="PUF"/>
    <property type="match status" value="2"/>
</dbReference>
<dbReference type="EMBL" id="JANBPY010003545">
    <property type="protein sequence ID" value="KAJ1951184.1"/>
    <property type="molecule type" value="Genomic_DNA"/>
</dbReference>
<evidence type="ECO:0000256" key="2">
    <source>
        <dbReference type="PROSITE-ProRule" id="PRU00317"/>
    </source>
</evidence>
<evidence type="ECO:0000256" key="1">
    <source>
        <dbReference type="ARBA" id="ARBA00022737"/>
    </source>
</evidence>
<feature type="repeat" description="Pumilio" evidence="2">
    <location>
        <begin position="105"/>
        <end position="140"/>
    </location>
</feature>
<dbReference type="InterPro" id="IPR001313">
    <property type="entry name" value="Pumilio_RNA-bd_rpt"/>
</dbReference>
<dbReference type="Proteomes" id="UP001150925">
    <property type="component" value="Unassembled WGS sequence"/>
</dbReference>
<accession>A0A9W8AP89</accession>
<dbReference type="OrthoDB" id="497380at2759"/>
<dbReference type="PROSITE" id="PS50302">
    <property type="entry name" value="PUM"/>
    <property type="match status" value="1"/>
</dbReference>
<feature type="region of interest" description="Disordered" evidence="3">
    <location>
        <begin position="1"/>
        <end position="67"/>
    </location>
</feature>
<comment type="caution">
    <text evidence="5">The sequence shown here is derived from an EMBL/GenBank/DDBJ whole genome shotgun (WGS) entry which is preliminary data.</text>
</comment>
<dbReference type="AlphaFoldDB" id="A0A9W8AP89"/>
<dbReference type="SUPFAM" id="SSF48371">
    <property type="entry name" value="ARM repeat"/>
    <property type="match status" value="1"/>
</dbReference>
<proteinExistence type="predicted"/>
<name>A0A9W8AP89_9FUNG</name>
<dbReference type="InterPro" id="IPR016024">
    <property type="entry name" value="ARM-type_fold"/>
</dbReference>
<evidence type="ECO:0000259" key="4">
    <source>
        <dbReference type="PROSITE" id="PS50303"/>
    </source>
</evidence>
<dbReference type="Gene3D" id="1.25.10.10">
    <property type="entry name" value="Leucine-rich Repeat Variant"/>
    <property type="match status" value="1"/>
</dbReference>
<evidence type="ECO:0000313" key="6">
    <source>
        <dbReference type="Proteomes" id="UP001150925"/>
    </source>
</evidence>
<evidence type="ECO:0000313" key="5">
    <source>
        <dbReference type="EMBL" id="KAJ1951184.1"/>
    </source>
</evidence>
<protein>
    <submittedName>
        <fullName evidence="5">Pumilio y domain member 6</fullName>
    </submittedName>
</protein>
<reference evidence="5" key="1">
    <citation type="submission" date="2022-07" db="EMBL/GenBank/DDBJ databases">
        <title>Phylogenomic reconstructions and comparative analyses of Kickxellomycotina fungi.</title>
        <authorList>
            <person name="Reynolds N.K."/>
            <person name="Stajich J.E."/>
            <person name="Barry K."/>
            <person name="Grigoriev I.V."/>
            <person name="Crous P."/>
            <person name="Smith M.E."/>
        </authorList>
    </citation>
    <scope>NUCLEOTIDE SEQUENCE</scope>
    <source>
        <strain evidence="5">RSA 1196</strain>
    </source>
</reference>
<keyword evidence="1" id="KW-0677">Repeat</keyword>
<dbReference type="InterPro" id="IPR033133">
    <property type="entry name" value="PUM-HD"/>
</dbReference>
<dbReference type="InterPro" id="IPR011989">
    <property type="entry name" value="ARM-like"/>
</dbReference>
<keyword evidence="6" id="KW-1185">Reference proteome</keyword>
<gene>
    <name evidence="5" type="primary">puf6</name>
    <name evidence="5" type="ORF">IWQ62_006452</name>
</gene>
<dbReference type="PANTHER" id="PTHR13389">
    <property type="entry name" value="PUMILIO HOMOLOG 3"/>
    <property type="match status" value="1"/>
</dbReference>
<dbReference type="GO" id="GO:0005730">
    <property type="term" value="C:nucleolus"/>
    <property type="evidence" value="ECO:0007669"/>
    <property type="project" value="TreeGrafter"/>
</dbReference>
<dbReference type="SMART" id="SM00025">
    <property type="entry name" value="Pumilio"/>
    <property type="match status" value="5"/>
</dbReference>
<dbReference type="GO" id="GO:0003729">
    <property type="term" value="F:mRNA binding"/>
    <property type="evidence" value="ECO:0007669"/>
    <property type="project" value="TreeGrafter"/>
</dbReference>